<accession>A0AAD7VU56</accession>
<reference evidence="1" key="1">
    <citation type="submission" date="2023-03" db="EMBL/GenBank/DDBJ databases">
        <title>Near-Complete genome sequence of Lipomyces tetrasporous NRRL Y-64009, an oleaginous yeast capable of growing on lignocellulosic hydrolysates.</title>
        <authorList>
            <consortium name="Lawrence Berkeley National Laboratory"/>
            <person name="Jagtap S.S."/>
            <person name="Liu J.-J."/>
            <person name="Walukiewicz H.E."/>
            <person name="Pangilinan J."/>
            <person name="Lipzen A."/>
            <person name="Ahrendt S."/>
            <person name="Koriabine M."/>
            <person name="Cobaugh K."/>
            <person name="Salamov A."/>
            <person name="Yoshinaga Y."/>
            <person name="Ng V."/>
            <person name="Daum C."/>
            <person name="Grigoriev I.V."/>
            <person name="Slininger P.J."/>
            <person name="Dien B.S."/>
            <person name="Jin Y.-S."/>
            <person name="Rao C.V."/>
        </authorList>
    </citation>
    <scope>NUCLEOTIDE SEQUENCE</scope>
    <source>
        <strain evidence="1">NRRL Y-64009</strain>
    </source>
</reference>
<dbReference type="AlphaFoldDB" id="A0AAD7VU56"/>
<gene>
    <name evidence="1" type="ORF">POJ06DRAFT_267009</name>
</gene>
<sequence length="99" mass="11072">MAKPKDKGFVDFCENTVISVAQTLDKDQAIIRAPALPHKSTKVAGQYVKDKNHLTADLIDSTTGDGFAAHIYVDDDNTRMLDQTEHSPNPTIWQLKKKY</sequence>
<dbReference type="RefSeq" id="XP_056044290.1">
    <property type="nucleotide sequence ID" value="XM_056189202.1"/>
</dbReference>
<comment type="caution">
    <text evidence="1">The sequence shown here is derived from an EMBL/GenBank/DDBJ whole genome shotgun (WGS) entry which is preliminary data.</text>
</comment>
<organism evidence="1 2">
    <name type="scientific">Lipomyces tetrasporus</name>
    <dbReference type="NCBI Taxonomy" id="54092"/>
    <lineage>
        <taxon>Eukaryota</taxon>
        <taxon>Fungi</taxon>
        <taxon>Dikarya</taxon>
        <taxon>Ascomycota</taxon>
        <taxon>Saccharomycotina</taxon>
        <taxon>Lipomycetes</taxon>
        <taxon>Lipomycetales</taxon>
        <taxon>Lipomycetaceae</taxon>
        <taxon>Lipomyces</taxon>
    </lineage>
</organism>
<name>A0AAD7VU56_9ASCO</name>
<dbReference type="GeneID" id="80884368"/>
<proteinExistence type="predicted"/>
<dbReference type="Proteomes" id="UP001217417">
    <property type="component" value="Unassembled WGS sequence"/>
</dbReference>
<protein>
    <submittedName>
        <fullName evidence="1">Uncharacterized protein</fullName>
    </submittedName>
</protein>
<evidence type="ECO:0000313" key="1">
    <source>
        <dbReference type="EMBL" id="KAJ8100840.1"/>
    </source>
</evidence>
<evidence type="ECO:0000313" key="2">
    <source>
        <dbReference type="Proteomes" id="UP001217417"/>
    </source>
</evidence>
<keyword evidence="2" id="KW-1185">Reference proteome</keyword>
<dbReference type="EMBL" id="JARPMG010000004">
    <property type="protein sequence ID" value="KAJ8100840.1"/>
    <property type="molecule type" value="Genomic_DNA"/>
</dbReference>